<dbReference type="PANTHER" id="PTHR21248">
    <property type="entry name" value="CARDIOLIPIN SYNTHASE"/>
    <property type="match status" value="1"/>
</dbReference>
<gene>
    <name evidence="14" type="primary">cls</name>
    <name evidence="14" type="ORF">D0469_04705</name>
</gene>
<protein>
    <recommendedName>
        <fullName evidence="12">Cardiolipin synthase</fullName>
        <ecNumber evidence="12">2.7.8.-</ecNumber>
    </recommendedName>
</protein>
<feature type="domain" description="PLD phosphodiesterase" evidence="13">
    <location>
        <begin position="141"/>
        <end position="168"/>
    </location>
</feature>
<comment type="caution">
    <text evidence="14">The sequence shown here is derived from an EMBL/GenBank/DDBJ whole genome shotgun (WGS) entry which is preliminary data.</text>
</comment>
<accession>A0A372LSS1</accession>
<evidence type="ECO:0000256" key="4">
    <source>
        <dbReference type="ARBA" id="ARBA00022679"/>
    </source>
</evidence>
<evidence type="ECO:0000256" key="2">
    <source>
        <dbReference type="ARBA" id="ARBA00022475"/>
    </source>
</evidence>
<keyword evidence="2" id="KW-1003">Cell membrane</keyword>
<dbReference type="AlphaFoldDB" id="A0A372LSS1"/>
<dbReference type="Gene3D" id="3.30.870.10">
    <property type="entry name" value="Endonuclease Chain A"/>
    <property type="match status" value="2"/>
</dbReference>
<keyword evidence="15" id="KW-1185">Reference proteome</keyword>
<dbReference type="Proteomes" id="UP000264541">
    <property type="component" value="Unassembled WGS sequence"/>
</dbReference>
<dbReference type="Pfam" id="PF13091">
    <property type="entry name" value="PLDc_2"/>
    <property type="match status" value="2"/>
</dbReference>
<evidence type="ECO:0000256" key="5">
    <source>
        <dbReference type="ARBA" id="ARBA00022692"/>
    </source>
</evidence>
<reference evidence="14 15" key="1">
    <citation type="submission" date="2018-08" db="EMBL/GenBank/DDBJ databases">
        <title>Bacillus chawlae sp. nov., Bacillus glennii sp. nov., and Bacillus saganii sp. nov. Isolated from the Vehicle Assembly Building at Kennedy Space Center where the Viking Spacecraft were Assembled.</title>
        <authorList>
            <person name="Seuylemezian A."/>
            <person name="Vaishampayan P."/>
        </authorList>
    </citation>
    <scope>NUCLEOTIDE SEQUENCE [LARGE SCALE GENOMIC DNA]</scope>
    <source>
        <strain evidence="14 15">V47-23a</strain>
    </source>
</reference>
<evidence type="ECO:0000256" key="10">
    <source>
        <dbReference type="ARBA" id="ARBA00023209"/>
    </source>
</evidence>
<proteinExistence type="predicted"/>
<keyword evidence="11" id="KW-1208">Phospholipid metabolism</keyword>
<dbReference type="GO" id="GO:0032049">
    <property type="term" value="P:cardiolipin biosynthetic process"/>
    <property type="evidence" value="ECO:0007669"/>
    <property type="project" value="UniProtKB-UniRule"/>
</dbReference>
<dbReference type="GO" id="GO:0008808">
    <property type="term" value="F:cardiolipin synthase activity"/>
    <property type="evidence" value="ECO:0007669"/>
    <property type="project" value="UniProtKB-UniRule"/>
</dbReference>
<keyword evidence="7" id="KW-1133">Transmembrane helix</keyword>
<evidence type="ECO:0000259" key="13">
    <source>
        <dbReference type="PROSITE" id="PS50035"/>
    </source>
</evidence>
<dbReference type="PANTHER" id="PTHR21248:SF7">
    <property type="entry name" value="MINOR CARDIOLIPIN SYNTHASE CLSB"/>
    <property type="match status" value="1"/>
</dbReference>
<dbReference type="NCBIfam" id="TIGR04265">
    <property type="entry name" value="bac_cardiolipin"/>
    <property type="match status" value="1"/>
</dbReference>
<dbReference type="EC" id="2.7.8.-" evidence="12"/>
<evidence type="ECO:0000256" key="11">
    <source>
        <dbReference type="ARBA" id="ARBA00023264"/>
    </source>
</evidence>
<organism evidence="14 15">
    <name type="scientific">Peribacillus saganii</name>
    <dbReference type="NCBI Taxonomy" id="2303992"/>
    <lineage>
        <taxon>Bacteria</taxon>
        <taxon>Bacillati</taxon>
        <taxon>Bacillota</taxon>
        <taxon>Bacilli</taxon>
        <taxon>Bacillales</taxon>
        <taxon>Bacillaceae</taxon>
        <taxon>Peribacillus</taxon>
    </lineage>
</organism>
<evidence type="ECO:0000256" key="3">
    <source>
        <dbReference type="ARBA" id="ARBA00022516"/>
    </source>
</evidence>
<comment type="subcellular location">
    <subcellularLocation>
        <location evidence="1">Cell membrane</location>
    </subcellularLocation>
</comment>
<evidence type="ECO:0000313" key="15">
    <source>
        <dbReference type="Proteomes" id="UP000264541"/>
    </source>
</evidence>
<dbReference type="SUPFAM" id="SSF56024">
    <property type="entry name" value="Phospholipase D/nuclease"/>
    <property type="match status" value="2"/>
</dbReference>
<name>A0A372LSS1_9BACI</name>
<keyword evidence="6" id="KW-0677">Repeat</keyword>
<dbReference type="PROSITE" id="PS50035">
    <property type="entry name" value="PLD"/>
    <property type="match status" value="2"/>
</dbReference>
<dbReference type="SMART" id="SM00155">
    <property type="entry name" value="PLDc"/>
    <property type="match status" value="2"/>
</dbReference>
<evidence type="ECO:0000256" key="7">
    <source>
        <dbReference type="ARBA" id="ARBA00022989"/>
    </source>
</evidence>
<dbReference type="EMBL" id="QVTE01000010">
    <property type="protein sequence ID" value="RFU70860.1"/>
    <property type="molecule type" value="Genomic_DNA"/>
</dbReference>
<dbReference type="GO" id="GO:0005886">
    <property type="term" value="C:plasma membrane"/>
    <property type="evidence" value="ECO:0007669"/>
    <property type="project" value="UniProtKB-SubCell"/>
</dbReference>
<dbReference type="RefSeq" id="WP_117325493.1">
    <property type="nucleotide sequence ID" value="NZ_QVTE01000010.1"/>
</dbReference>
<dbReference type="InterPro" id="IPR001736">
    <property type="entry name" value="PLipase_D/transphosphatidylase"/>
</dbReference>
<evidence type="ECO:0000256" key="6">
    <source>
        <dbReference type="ARBA" id="ARBA00022737"/>
    </source>
</evidence>
<evidence type="ECO:0000256" key="12">
    <source>
        <dbReference type="NCBIfam" id="TIGR04265"/>
    </source>
</evidence>
<keyword evidence="8" id="KW-0443">Lipid metabolism</keyword>
<dbReference type="InterPro" id="IPR022924">
    <property type="entry name" value="Cardiolipin_synthase"/>
</dbReference>
<dbReference type="CDD" id="cd09112">
    <property type="entry name" value="PLDc_CLS_2"/>
    <property type="match status" value="1"/>
</dbReference>
<evidence type="ECO:0000256" key="1">
    <source>
        <dbReference type="ARBA" id="ARBA00004236"/>
    </source>
</evidence>
<dbReference type="CDD" id="cd09110">
    <property type="entry name" value="PLDc_CLS_1"/>
    <property type="match status" value="1"/>
</dbReference>
<dbReference type="InterPro" id="IPR025202">
    <property type="entry name" value="PLD-like_dom"/>
</dbReference>
<keyword evidence="4" id="KW-0808">Transferase</keyword>
<dbReference type="FunFam" id="3.30.870.10:FF:000014">
    <property type="entry name" value="Cardiolipin synthase"/>
    <property type="match status" value="1"/>
</dbReference>
<dbReference type="OrthoDB" id="9762009at2"/>
<evidence type="ECO:0000313" key="14">
    <source>
        <dbReference type="EMBL" id="RFU70860.1"/>
    </source>
</evidence>
<keyword evidence="10" id="KW-0594">Phospholipid biosynthesis</keyword>
<keyword evidence="3" id="KW-0444">Lipid biosynthesis</keyword>
<evidence type="ECO:0000256" key="8">
    <source>
        <dbReference type="ARBA" id="ARBA00023098"/>
    </source>
</evidence>
<feature type="domain" description="PLD phosphodiesterase" evidence="13">
    <location>
        <begin position="314"/>
        <end position="341"/>
    </location>
</feature>
<keyword evidence="5" id="KW-0812">Transmembrane</keyword>
<sequence length="401" mass="46576">MTIVFILLLAFLLAALWLRIDFLRGKKLHKQKYEKKDYPIRYADLSFFTEGKMLFSDLFEEILRAKQHVHLICYIVREDSIGHHFFSLLKSKAKEGVEVRLLLDWVGSNRLNPTIIRELKEAGVHFSFCQVPRLPYLFYSLQVRNHKKICVIDGRVGYLGGFNIGDEYIGGDPKLSPWRDYHLKMTGEGVTDLQAEFLQDWQNATGEDLQTDPNYQWPDESRGKCRHQFFSTEGIGLEENYQKLLRMAEKKIVIGTPYFIPSERLMTELLGALARNVEITIIVPQTADHSLVREASYQYFRRLLKQGANILQFQHGFYHSKIILIDDKVCDIGTANFDKRSLFLNHEMNCYVYDPSCIDALKKELDKDIRSSFPVSKKLLDKPGFSLKLKETCARLISNFL</sequence>
<keyword evidence="9" id="KW-0472">Membrane</keyword>
<evidence type="ECO:0000256" key="9">
    <source>
        <dbReference type="ARBA" id="ARBA00023136"/>
    </source>
</evidence>